<organism evidence="2 3">
    <name type="scientific">Aspergillus taichungensis</name>
    <dbReference type="NCBI Taxonomy" id="482145"/>
    <lineage>
        <taxon>Eukaryota</taxon>
        <taxon>Fungi</taxon>
        <taxon>Dikarya</taxon>
        <taxon>Ascomycota</taxon>
        <taxon>Pezizomycotina</taxon>
        <taxon>Eurotiomycetes</taxon>
        <taxon>Eurotiomycetidae</taxon>
        <taxon>Eurotiales</taxon>
        <taxon>Aspergillaceae</taxon>
        <taxon>Aspergillus</taxon>
        <taxon>Aspergillus subgen. Circumdati</taxon>
    </lineage>
</organism>
<feature type="chain" id="PRO_5014364831" evidence="1">
    <location>
        <begin position="22"/>
        <end position="192"/>
    </location>
</feature>
<feature type="signal peptide" evidence="1">
    <location>
        <begin position="1"/>
        <end position="21"/>
    </location>
</feature>
<reference evidence="3" key="1">
    <citation type="submission" date="2017-12" db="EMBL/GenBank/DDBJ databases">
        <authorList>
            <consortium name="DOE Joint Genome Institute"/>
            <person name="Mondo S.J."/>
            <person name="Kjaerbolling I."/>
            <person name="Vesth T.C."/>
            <person name="Frisvad J.C."/>
            <person name="Nybo J.L."/>
            <person name="Theobald S."/>
            <person name="Kuo A."/>
            <person name="Bowyer P."/>
            <person name="Matsuda Y."/>
            <person name="Lyhne E.K."/>
            <person name="Kogle M.E."/>
            <person name="Clum A."/>
            <person name="Lipzen A."/>
            <person name="Salamov A."/>
            <person name="Ngan C.Y."/>
            <person name="Daum C."/>
            <person name="Chiniquy J."/>
            <person name="Barry K."/>
            <person name="LaButti K."/>
            <person name="Haridas S."/>
            <person name="Simmons B.A."/>
            <person name="Magnuson J.K."/>
            <person name="Mortensen U.H."/>
            <person name="Larsen T.O."/>
            <person name="Grigoriev I.V."/>
            <person name="Baker S.E."/>
            <person name="Andersen M.R."/>
            <person name="Nordberg H.P."/>
            <person name="Cantor M.N."/>
            <person name="Hua S.X."/>
        </authorList>
    </citation>
    <scope>NUCLEOTIDE SEQUENCE [LARGE SCALE GENOMIC DNA]</scope>
    <source>
        <strain evidence="3">IBT 19404</strain>
    </source>
</reference>
<name>A0A2J5HWR8_9EURO</name>
<evidence type="ECO:0000313" key="2">
    <source>
        <dbReference type="EMBL" id="PLN81883.1"/>
    </source>
</evidence>
<dbReference type="EMBL" id="KZ559532">
    <property type="protein sequence ID" value="PLN81883.1"/>
    <property type="molecule type" value="Genomic_DNA"/>
</dbReference>
<dbReference type="AlphaFoldDB" id="A0A2J5HWR8"/>
<protein>
    <submittedName>
        <fullName evidence="2">Uncharacterized protein</fullName>
    </submittedName>
</protein>
<keyword evidence="1" id="KW-0732">Signal</keyword>
<gene>
    <name evidence="2" type="ORF">BDW42DRAFT_88590</name>
</gene>
<dbReference type="Proteomes" id="UP000235023">
    <property type="component" value="Unassembled WGS sequence"/>
</dbReference>
<evidence type="ECO:0000256" key="1">
    <source>
        <dbReference type="SAM" id="SignalP"/>
    </source>
</evidence>
<sequence>MSGYNLDLLSLLLWIWRADDSHNWQRHRESRPLAQKLGVSVLPKQPHWHFHTDLADQRPTVGRVVFQCTAREQHVSFEGTYQDLAVHFGRHANVLGCRLWHTTRVTKVPTLAKISAFSPTNQPIRLGQVLSRLRKNWSSIESVGVSFGKSSCSFTPLCIYPSFYTFVYASQILDSCHSTYQPPLYINILKRG</sequence>
<proteinExistence type="predicted"/>
<evidence type="ECO:0000313" key="3">
    <source>
        <dbReference type="Proteomes" id="UP000235023"/>
    </source>
</evidence>
<keyword evidence="3" id="KW-1185">Reference proteome</keyword>
<accession>A0A2J5HWR8</accession>